<evidence type="ECO:0000256" key="1">
    <source>
        <dbReference type="ARBA" id="ARBA00004196"/>
    </source>
</evidence>
<reference evidence="12" key="1">
    <citation type="submission" date="2021-06" db="EMBL/GenBank/DDBJ databases">
        <title>Description of novel taxa of the family Lachnospiraceae.</title>
        <authorList>
            <person name="Chaplin A.V."/>
            <person name="Sokolova S.R."/>
            <person name="Pikina A.P."/>
            <person name="Korzhanova M."/>
            <person name="Belova V."/>
            <person name="Korostin D."/>
            <person name="Efimov B.A."/>
        </authorList>
    </citation>
    <scope>NUCLEOTIDE SEQUENCE</scope>
    <source>
        <strain evidence="12">ASD5720</strain>
    </source>
</reference>
<protein>
    <recommendedName>
        <fullName evidence="9">D-galactose/methyl-galactoside binding periplasmic protein MglB</fullName>
    </recommendedName>
</protein>
<dbReference type="PANTHER" id="PTHR30036:SF2">
    <property type="entry name" value="D-GALACTOSE_METHYL-GALACTOSIDE BINDING PERIPLASMIC PROTEIN MGLB"/>
    <property type="match status" value="1"/>
</dbReference>
<evidence type="ECO:0000313" key="13">
    <source>
        <dbReference type="Proteomes" id="UP000712157"/>
    </source>
</evidence>
<evidence type="ECO:0000256" key="4">
    <source>
        <dbReference type="ARBA" id="ARBA00022723"/>
    </source>
</evidence>
<dbReference type="InterPro" id="IPR044085">
    <property type="entry name" value="MglB-like_PBP1"/>
</dbReference>
<dbReference type="RefSeq" id="WP_158345338.1">
    <property type="nucleotide sequence ID" value="NZ_JAHQCW010000064.1"/>
</dbReference>
<feature type="signal peptide" evidence="10">
    <location>
        <begin position="1"/>
        <end position="22"/>
    </location>
</feature>
<organism evidence="12 13">
    <name type="scientific">Diplocloster agilis</name>
    <dbReference type="NCBI Taxonomy" id="2850323"/>
    <lineage>
        <taxon>Bacteria</taxon>
        <taxon>Bacillati</taxon>
        <taxon>Bacillota</taxon>
        <taxon>Clostridia</taxon>
        <taxon>Lachnospirales</taxon>
        <taxon>Lachnospiraceae</taxon>
        <taxon>Diplocloster</taxon>
    </lineage>
</organism>
<dbReference type="PROSITE" id="PS51257">
    <property type="entry name" value="PROKAR_LIPOPROTEIN"/>
    <property type="match status" value="1"/>
</dbReference>
<dbReference type="GO" id="GO:0046872">
    <property type="term" value="F:metal ion binding"/>
    <property type="evidence" value="ECO:0007669"/>
    <property type="project" value="UniProtKB-KW"/>
</dbReference>
<keyword evidence="7" id="KW-0106">Calcium</keyword>
<keyword evidence="5 10" id="KW-0732">Signal</keyword>
<dbReference type="Pfam" id="PF13407">
    <property type="entry name" value="Peripla_BP_4"/>
    <property type="match status" value="1"/>
</dbReference>
<dbReference type="Gene3D" id="3.40.50.2300">
    <property type="match status" value="2"/>
</dbReference>
<comment type="subcellular location">
    <subcellularLocation>
        <location evidence="1">Cell envelope</location>
    </subcellularLocation>
</comment>
<keyword evidence="3" id="KW-0762">Sugar transport</keyword>
<evidence type="ECO:0000256" key="3">
    <source>
        <dbReference type="ARBA" id="ARBA00022597"/>
    </source>
</evidence>
<keyword evidence="6" id="KW-0574">Periplasm</keyword>
<keyword evidence="2" id="KW-0813">Transport</keyword>
<name>A0A949K9E2_9FIRM</name>
<comment type="subunit">
    <text evidence="8">The ABC transporter complex is composed of one ATP-binding protein (MglA), two transmembrane proteins (MglC) and a solute-binding protein (MglB).</text>
</comment>
<dbReference type="AlphaFoldDB" id="A0A949K9E2"/>
<dbReference type="PANTHER" id="PTHR30036">
    <property type="entry name" value="D-XYLOSE-BINDING PERIPLASMIC PROTEIN"/>
    <property type="match status" value="1"/>
</dbReference>
<evidence type="ECO:0000256" key="5">
    <source>
        <dbReference type="ARBA" id="ARBA00022729"/>
    </source>
</evidence>
<dbReference type="CDD" id="cd01539">
    <property type="entry name" value="PBP1_GGBP"/>
    <property type="match status" value="1"/>
</dbReference>
<dbReference type="GO" id="GO:0030246">
    <property type="term" value="F:carbohydrate binding"/>
    <property type="evidence" value="ECO:0007669"/>
    <property type="project" value="InterPro"/>
</dbReference>
<keyword evidence="13" id="KW-1185">Reference proteome</keyword>
<dbReference type="InterPro" id="IPR028082">
    <property type="entry name" value="Peripla_BP_I"/>
</dbReference>
<evidence type="ECO:0000256" key="10">
    <source>
        <dbReference type="SAM" id="SignalP"/>
    </source>
</evidence>
<dbReference type="InterPro" id="IPR025997">
    <property type="entry name" value="SBP_2_dom"/>
</dbReference>
<evidence type="ECO:0000256" key="7">
    <source>
        <dbReference type="ARBA" id="ARBA00022837"/>
    </source>
</evidence>
<evidence type="ECO:0000259" key="11">
    <source>
        <dbReference type="Pfam" id="PF13407"/>
    </source>
</evidence>
<evidence type="ECO:0000256" key="2">
    <source>
        <dbReference type="ARBA" id="ARBA00022448"/>
    </source>
</evidence>
<comment type="caution">
    <text evidence="12">The sequence shown here is derived from an EMBL/GenBank/DDBJ whole genome shotgun (WGS) entry which is preliminary data.</text>
</comment>
<sequence length="357" mass="39642">MKYLRILMTGILLSMAMFSLCACGRERPASPDQIHVGVTYYNQSDTFLNELLVSFKEQLDTFGSGHSMTPVTIRDAAGSQRTQNDQVKELIDAGCNVLCVNLVERADPSEIIDIARNHNVPIIFFNREPVKEDMMQWDALYYVGADAKQSGVMQGELAAEAILSNSRIDRNRDGKIQYVVLEGEPGHQDAIIRTENAVETLKNKGIVLEKLGNGIANWNRAQAQNRMEQMLAQYQNKIELVLANNDDMALGAIDAYEKTNLTESAYPVFFGIDGTQVGLEAVLDDKLSGTVYNDKEGQAAAMAELAVALATGEGMEDMEFENDKYIYLPYAEITKDNAGQFLTEEALRKYNQNGSSY</sequence>
<dbReference type="EMBL" id="JAHQCW010000064">
    <property type="protein sequence ID" value="MBU9739522.1"/>
    <property type="molecule type" value="Genomic_DNA"/>
</dbReference>
<evidence type="ECO:0000256" key="8">
    <source>
        <dbReference type="ARBA" id="ARBA00034323"/>
    </source>
</evidence>
<feature type="domain" description="Periplasmic binding protein" evidence="11">
    <location>
        <begin position="36"/>
        <end position="313"/>
    </location>
</feature>
<feature type="chain" id="PRO_5039050591" description="D-galactose/methyl-galactoside binding periplasmic protein MglB" evidence="10">
    <location>
        <begin position="23"/>
        <end position="357"/>
    </location>
</feature>
<dbReference type="InterPro" id="IPR050555">
    <property type="entry name" value="Bact_Solute-Bind_Prot2"/>
</dbReference>
<evidence type="ECO:0000256" key="6">
    <source>
        <dbReference type="ARBA" id="ARBA00022764"/>
    </source>
</evidence>
<gene>
    <name evidence="12" type="ORF">KTH89_23590</name>
</gene>
<evidence type="ECO:0000313" key="12">
    <source>
        <dbReference type="EMBL" id="MBU9739522.1"/>
    </source>
</evidence>
<proteinExistence type="predicted"/>
<dbReference type="GO" id="GO:0030288">
    <property type="term" value="C:outer membrane-bounded periplasmic space"/>
    <property type="evidence" value="ECO:0007669"/>
    <property type="project" value="TreeGrafter"/>
</dbReference>
<evidence type="ECO:0000256" key="9">
    <source>
        <dbReference type="ARBA" id="ARBA00034344"/>
    </source>
</evidence>
<keyword evidence="4" id="KW-0479">Metal-binding</keyword>
<accession>A0A949K9E2</accession>
<dbReference type="SUPFAM" id="SSF53822">
    <property type="entry name" value="Periplasmic binding protein-like I"/>
    <property type="match status" value="1"/>
</dbReference>
<dbReference type="Proteomes" id="UP000712157">
    <property type="component" value="Unassembled WGS sequence"/>
</dbReference>